<comment type="subcellular location">
    <subcellularLocation>
        <location evidence="1">Mitochondrion inner membrane</location>
    </subcellularLocation>
</comment>
<dbReference type="Proteomes" id="UP001562425">
    <property type="component" value="Unassembled WGS sequence"/>
</dbReference>
<gene>
    <name evidence="9" type="ORF">pipiens_015750</name>
</gene>
<dbReference type="SUPFAM" id="SSF81419">
    <property type="entry name" value="Mitochondrial cytochrome c oxidase subunit VIIa"/>
    <property type="match status" value="1"/>
</dbReference>
<sequence>MRNGKTPRRTMGGGHHPEPKVYISDKIPDSLRKSMQTFQAKNEIPVFLKGGPADKALFLTTVALCGIGILGVLRFVWSAGFASKKK</sequence>
<evidence type="ECO:0000256" key="5">
    <source>
        <dbReference type="ARBA" id="ARBA00023128"/>
    </source>
</evidence>
<feature type="transmembrane region" description="Helical" evidence="8">
    <location>
        <begin position="56"/>
        <end position="77"/>
    </location>
</feature>
<keyword evidence="5" id="KW-0496">Mitochondrion</keyword>
<keyword evidence="6 8" id="KW-0472">Membrane</keyword>
<accession>A0ABD1CP50</accession>
<evidence type="ECO:0000256" key="3">
    <source>
        <dbReference type="ARBA" id="ARBA00022792"/>
    </source>
</evidence>
<dbReference type="GO" id="GO:0005743">
    <property type="term" value="C:mitochondrial inner membrane"/>
    <property type="evidence" value="ECO:0007669"/>
    <property type="project" value="UniProtKB-SubCell"/>
</dbReference>
<dbReference type="Gene3D" id="4.10.91.10">
    <property type="entry name" value="Cytochrome c oxidase, subunit VIIa"/>
    <property type="match status" value="1"/>
</dbReference>
<comment type="similarity">
    <text evidence="2">Belongs to the cytochrome c oxidase VIIa family.</text>
</comment>
<organism evidence="9 10">
    <name type="scientific">Culex pipiens pipiens</name>
    <name type="common">Northern house mosquito</name>
    <dbReference type="NCBI Taxonomy" id="38569"/>
    <lineage>
        <taxon>Eukaryota</taxon>
        <taxon>Metazoa</taxon>
        <taxon>Ecdysozoa</taxon>
        <taxon>Arthropoda</taxon>
        <taxon>Hexapoda</taxon>
        <taxon>Insecta</taxon>
        <taxon>Pterygota</taxon>
        <taxon>Neoptera</taxon>
        <taxon>Endopterygota</taxon>
        <taxon>Diptera</taxon>
        <taxon>Nematocera</taxon>
        <taxon>Culicoidea</taxon>
        <taxon>Culicidae</taxon>
        <taxon>Culicinae</taxon>
        <taxon>Culicini</taxon>
        <taxon>Culex</taxon>
        <taxon>Culex</taxon>
    </lineage>
</organism>
<keyword evidence="8" id="KW-0812">Transmembrane</keyword>
<reference evidence="9 10" key="1">
    <citation type="submission" date="2024-05" db="EMBL/GenBank/DDBJ databases">
        <title>Culex pipiens pipiens assembly and annotation.</title>
        <authorList>
            <person name="Alout H."/>
            <person name="Durand T."/>
        </authorList>
    </citation>
    <scope>NUCLEOTIDE SEQUENCE [LARGE SCALE GENOMIC DNA]</scope>
    <source>
        <strain evidence="9">HA-2024</strain>
        <tissue evidence="9">Whole body</tissue>
    </source>
</reference>
<evidence type="ECO:0000256" key="2">
    <source>
        <dbReference type="ARBA" id="ARBA00009331"/>
    </source>
</evidence>
<evidence type="ECO:0000256" key="8">
    <source>
        <dbReference type="SAM" id="Phobius"/>
    </source>
</evidence>
<keyword evidence="8" id="KW-1133">Transmembrane helix</keyword>
<evidence type="ECO:0000256" key="7">
    <source>
        <dbReference type="SAM" id="MobiDB-lite"/>
    </source>
</evidence>
<evidence type="ECO:0000313" key="9">
    <source>
        <dbReference type="EMBL" id="KAL1378202.1"/>
    </source>
</evidence>
<protein>
    <submittedName>
        <fullName evidence="9">Uncharacterized protein</fullName>
    </submittedName>
</protein>
<keyword evidence="4" id="KW-0809">Transit peptide</keyword>
<keyword evidence="3" id="KW-0999">Mitochondrion inner membrane</keyword>
<comment type="caution">
    <text evidence="9">The sequence shown here is derived from an EMBL/GenBank/DDBJ whole genome shotgun (WGS) entry which is preliminary data.</text>
</comment>
<keyword evidence="10" id="KW-1185">Reference proteome</keyword>
<dbReference type="AlphaFoldDB" id="A0ABD1CP50"/>
<dbReference type="InterPro" id="IPR036539">
    <property type="entry name" value="Cyt_c_oxidase_su7a_sf"/>
</dbReference>
<evidence type="ECO:0000256" key="6">
    <source>
        <dbReference type="ARBA" id="ARBA00023136"/>
    </source>
</evidence>
<evidence type="ECO:0000313" key="10">
    <source>
        <dbReference type="Proteomes" id="UP001562425"/>
    </source>
</evidence>
<name>A0ABD1CP50_CULPP</name>
<dbReference type="EMBL" id="JBEHCU010010455">
    <property type="protein sequence ID" value="KAL1378202.1"/>
    <property type="molecule type" value="Genomic_DNA"/>
</dbReference>
<feature type="region of interest" description="Disordered" evidence="7">
    <location>
        <begin position="1"/>
        <end position="22"/>
    </location>
</feature>
<evidence type="ECO:0000256" key="1">
    <source>
        <dbReference type="ARBA" id="ARBA00004273"/>
    </source>
</evidence>
<proteinExistence type="inferred from homology"/>
<evidence type="ECO:0000256" key="4">
    <source>
        <dbReference type="ARBA" id="ARBA00022946"/>
    </source>
</evidence>
<dbReference type="FunFam" id="4.10.91.10:FF:000001">
    <property type="entry name" value="Cytochrome c oxidase subunit 7A1, mitochondrial"/>
    <property type="match status" value="1"/>
</dbReference>